<protein>
    <recommendedName>
        <fullName evidence="3">DNA-binding protein</fullName>
    </recommendedName>
</protein>
<evidence type="ECO:0008006" key="3">
    <source>
        <dbReference type="Google" id="ProtNLM"/>
    </source>
</evidence>
<proteinExistence type="predicted"/>
<dbReference type="Proteomes" id="UP000286561">
    <property type="component" value="Unassembled WGS sequence"/>
</dbReference>
<dbReference type="RefSeq" id="WP_118329801.1">
    <property type="nucleotide sequence ID" value="NZ_JAQEEK010000004.1"/>
</dbReference>
<evidence type="ECO:0000313" key="1">
    <source>
        <dbReference type="EMBL" id="RGZ77428.1"/>
    </source>
</evidence>
<sequence length="76" mass="8954">MARMYEAANARPKEIEEYPPILQARHIQELLNVCEAVAYQILHIQGCPTLKMGKRMVVPRDDFWEFLMAHKGKQLW</sequence>
<dbReference type="EMBL" id="QSEP01000161">
    <property type="protein sequence ID" value="RGZ77428.1"/>
    <property type="molecule type" value="Genomic_DNA"/>
</dbReference>
<dbReference type="AlphaFoldDB" id="A0A413PN29"/>
<evidence type="ECO:0000313" key="2">
    <source>
        <dbReference type="Proteomes" id="UP000286561"/>
    </source>
</evidence>
<comment type="caution">
    <text evidence="1">The sequence shown here is derived from an EMBL/GenBank/DDBJ whole genome shotgun (WGS) entry which is preliminary data.</text>
</comment>
<name>A0A413PN29_9FIRM</name>
<accession>A0A413PN29</accession>
<reference evidence="1 2" key="1">
    <citation type="submission" date="2018-08" db="EMBL/GenBank/DDBJ databases">
        <title>A genome reference for cultivated species of the human gut microbiota.</title>
        <authorList>
            <person name="Zou Y."/>
            <person name="Xue W."/>
            <person name="Luo G."/>
        </authorList>
    </citation>
    <scope>NUCLEOTIDE SEQUENCE [LARGE SCALE GENOMIC DNA]</scope>
    <source>
        <strain evidence="1 2">AM48-23BH</strain>
    </source>
</reference>
<organism evidence="1 2">
    <name type="scientific">Anaerobutyricum hallii</name>
    <dbReference type="NCBI Taxonomy" id="39488"/>
    <lineage>
        <taxon>Bacteria</taxon>
        <taxon>Bacillati</taxon>
        <taxon>Bacillota</taxon>
        <taxon>Clostridia</taxon>
        <taxon>Lachnospirales</taxon>
        <taxon>Lachnospiraceae</taxon>
        <taxon>Anaerobutyricum</taxon>
    </lineage>
</organism>
<gene>
    <name evidence="1" type="ORF">DW972_14505</name>
</gene>